<dbReference type="PROSITE" id="PS51318">
    <property type="entry name" value="TAT"/>
    <property type="match status" value="1"/>
</dbReference>
<feature type="chain" id="PRO_5021780732" evidence="2">
    <location>
        <begin position="36"/>
        <end position="337"/>
    </location>
</feature>
<dbReference type="PANTHER" id="PTHR42928">
    <property type="entry name" value="TRICARBOXYLATE-BINDING PROTEIN"/>
    <property type="match status" value="1"/>
</dbReference>
<evidence type="ECO:0000313" key="3">
    <source>
        <dbReference type="EMBL" id="TWG80406.1"/>
    </source>
</evidence>
<dbReference type="PIRSF" id="PIRSF017082">
    <property type="entry name" value="YflP"/>
    <property type="match status" value="1"/>
</dbReference>
<dbReference type="SUPFAM" id="SSF53850">
    <property type="entry name" value="Periplasmic binding protein-like II"/>
    <property type="match status" value="1"/>
</dbReference>
<dbReference type="AlphaFoldDB" id="A0A562B5H8"/>
<dbReference type="InterPro" id="IPR005064">
    <property type="entry name" value="BUG"/>
</dbReference>
<organism evidence="3 4">
    <name type="scientific">Cupriavidus gilardii J11</name>
    <dbReference type="NCBI Taxonomy" id="936133"/>
    <lineage>
        <taxon>Bacteria</taxon>
        <taxon>Pseudomonadati</taxon>
        <taxon>Pseudomonadota</taxon>
        <taxon>Betaproteobacteria</taxon>
        <taxon>Burkholderiales</taxon>
        <taxon>Burkholderiaceae</taxon>
        <taxon>Cupriavidus</taxon>
    </lineage>
</organism>
<dbReference type="CDD" id="cd13578">
    <property type="entry name" value="PBP2_Bug27"/>
    <property type="match status" value="1"/>
</dbReference>
<gene>
    <name evidence="3" type="ORF">L602_000500000520</name>
</gene>
<evidence type="ECO:0000256" key="1">
    <source>
        <dbReference type="ARBA" id="ARBA00006987"/>
    </source>
</evidence>
<dbReference type="Pfam" id="PF03401">
    <property type="entry name" value="TctC"/>
    <property type="match status" value="1"/>
</dbReference>
<proteinExistence type="inferred from homology"/>
<dbReference type="Proteomes" id="UP000318141">
    <property type="component" value="Unassembled WGS sequence"/>
</dbReference>
<keyword evidence="4" id="KW-1185">Reference proteome</keyword>
<comment type="caution">
    <text evidence="3">The sequence shown here is derived from an EMBL/GenBank/DDBJ whole genome shotgun (WGS) entry which is preliminary data.</text>
</comment>
<keyword evidence="3" id="KW-0675">Receptor</keyword>
<dbReference type="Gene3D" id="3.40.190.150">
    <property type="entry name" value="Bordetella uptake gene, domain 1"/>
    <property type="match status" value="1"/>
</dbReference>
<dbReference type="EMBL" id="VLJN01000045">
    <property type="protein sequence ID" value="TWG80406.1"/>
    <property type="molecule type" value="Genomic_DNA"/>
</dbReference>
<evidence type="ECO:0000313" key="4">
    <source>
        <dbReference type="Proteomes" id="UP000318141"/>
    </source>
</evidence>
<dbReference type="OrthoDB" id="8631481at2"/>
<feature type="signal peptide" evidence="2">
    <location>
        <begin position="1"/>
        <end position="35"/>
    </location>
</feature>
<reference evidence="3 4" key="1">
    <citation type="submission" date="2019-07" db="EMBL/GenBank/DDBJ databases">
        <title>Genome sequencing of lignin-degrading bacterial isolates.</title>
        <authorList>
            <person name="Gladden J."/>
        </authorList>
    </citation>
    <scope>NUCLEOTIDE SEQUENCE [LARGE SCALE GENOMIC DNA]</scope>
    <source>
        <strain evidence="3 4">J11</strain>
    </source>
</reference>
<evidence type="ECO:0000256" key="2">
    <source>
        <dbReference type="SAM" id="SignalP"/>
    </source>
</evidence>
<dbReference type="InterPro" id="IPR042100">
    <property type="entry name" value="Bug_dom1"/>
</dbReference>
<protein>
    <submittedName>
        <fullName evidence="3">Tripartite-type tricarboxylate transporter receptor subunit TctC</fullName>
    </submittedName>
</protein>
<name>A0A562B5H8_9BURK</name>
<dbReference type="PANTHER" id="PTHR42928:SF5">
    <property type="entry name" value="BLR1237 PROTEIN"/>
    <property type="match status" value="1"/>
</dbReference>
<dbReference type="Gene3D" id="3.40.190.10">
    <property type="entry name" value="Periplasmic binding protein-like II"/>
    <property type="match status" value="1"/>
</dbReference>
<dbReference type="InterPro" id="IPR006311">
    <property type="entry name" value="TAT_signal"/>
</dbReference>
<sequence length="337" mass="34804">MKRNPKPTQACLDRRRFLVSGAALTLSGAMFPAFAASGDYPGKPVRIVAGFPPGGSADLVARLAAQELGTVYKQAFVVENRAGAGGTIGAGYVAKSAPDGYTILLGVTASQTIAPAIYPTLPYAPAKDFAPIAMIATIPVALVVHPSLEARSAADLVKLAKASKMPLAFASSGNGAIPHLTGELFQESQGIKLEHIPFKGATPALSDVLAGRVPIMFDHLPSVLPHIRAGKLRVLGIAGSKRAKALPEVPTLAEQGIAHVVVRSWFGALAPNGTPASIVTSLSQNILKTMGTADIGAKLDAMGAEFTPAGPAEFEKVIREDTAMWSRIVKATSAAAS</sequence>
<accession>A0A562B5H8</accession>
<keyword evidence="2" id="KW-0732">Signal</keyword>
<comment type="similarity">
    <text evidence="1">Belongs to the UPF0065 (bug) family.</text>
</comment>